<gene>
    <name evidence="7" type="ORF">TTHERM_00348200</name>
</gene>
<evidence type="ECO:0000256" key="3">
    <source>
        <dbReference type="ARBA" id="ARBA00022801"/>
    </source>
</evidence>
<dbReference type="Pfam" id="PF02902">
    <property type="entry name" value="Peptidase_C48"/>
    <property type="match status" value="1"/>
</dbReference>
<feature type="compositionally biased region" description="Basic and acidic residues" evidence="5">
    <location>
        <begin position="35"/>
        <end position="44"/>
    </location>
</feature>
<dbReference type="GeneID" id="7836215"/>
<comment type="similarity">
    <text evidence="1">Belongs to the peptidase C48 family.</text>
</comment>
<feature type="compositionally biased region" description="Low complexity" evidence="5">
    <location>
        <begin position="55"/>
        <end position="76"/>
    </location>
</feature>
<dbReference type="PANTHER" id="PTHR12606:SF141">
    <property type="entry name" value="GH15225P-RELATED"/>
    <property type="match status" value="1"/>
</dbReference>
<dbReference type="InterPro" id="IPR038765">
    <property type="entry name" value="Papain-like_cys_pep_sf"/>
</dbReference>
<dbReference type="PANTHER" id="PTHR12606">
    <property type="entry name" value="SENTRIN/SUMO-SPECIFIC PROTEASE"/>
    <property type="match status" value="1"/>
</dbReference>
<dbReference type="EMBL" id="GG662523">
    <property type="protein sequence ID" value="EAS02730.2"/>
    <property type="molecule type" value="Genomic_DNA"/>
</dbReference>
<keyword evidence="3" id="KW-0378">Hydrolase</keyword>
<dbReference type="Proteomes" id="UP000009168">
    <property type="component" value="Unassembled WGS sequence"/>
</dbReference>
<evidence type="ECO:0000256" key="1">
    <source>
        <dbReference type="ARBA" id="ARBA00005234"/>
    </source>
</evidence>
<dbReference type="Gene3D" id="3.40.395.10">
    <property type="entry name" value="Adenoviral Proteinase, Chain A"/>
    <property type="match status" value="1"/>
</dbReference>
<dbReference type="GO" id="GO:0005634">
    <property type="term" value="C:nucleus"/>
    <property type="evidence" value="ECO:0007669"/>
    <property type="project" value="TreeGrafter"/>
</dbReference>
<dbReference type="KEGG" id="tet:TTHERM_00348200"/>
<dbReference type="eggNOG" id="KOG0778">
    <property type="taxonomic scope" value="Eukaryota"/>
</dbReference>
<feature type="domain" description="Ubiquitin-like protease family profile" evidence="6">
    <location>
        <begin position="333"/>
        <end position="494"/>
    </location>
</feature>
<protein>
    <submittedName>
        <fullName evidence="7">Ulp1 protease family, carboxy-terminal domain protein</fullName>
    </submittedName>
</protein>
<evidence type="ECO:0000256" key="5">
    <source>
        <dbReference type="SAM" id="MobiDB-lite"/>
    </source>
</evidence>
<dbReference type="PROSITE" id="PS50600">
    <property type="entry name" value="ULP_PROTEASE"/>
    <property type="match status" value="1"/>
</dbReference>
<evidence type="ECO:0000259" key="6">
    <source>
        <dbReference type="PROSITE" id="PS50600"/>
    </source>
</evidence>
<dbReference type="GO" id="GO:0016926">
    <property type="term" value="P:protein desumoylation"/>
    <property type="evidence" value="ECO:0007669"/>
    <property type="project" value="TreeGrafter"/>
</dbReference>
<dbReference type="OrthoDB" id="312885at2759"/>
<dbReference type="STRING" id="312017.I7M397"/>
<sequence>MKSKFLDTLFDNILNWLGPKKRKRDDISIGEYDGEYPRIPDPSKKVFKSSDQFSSSNDQKLANNNNNSSSANQSSDDVPQIIHSVIPIKNNTSPRKEAQYQQINKKDIIDHNKENSNTKVKLQNQPNPKVIVLNECNGNSKKNEFQLNGKKEAQLQEFIVIEEDGIEQAKQNHNQDKQLQLARRPSSAQYQIEQDRKQRENLDLEIIQLPKEFMEFKEITDEWISNDFGLLEQKMAKLDLQTQQIKQKTEEGRKKNGNNNQVDSDIIFIKQYHKKSKVGELLEEFNQIYDLKTKKMKKLFWRFEEKQLKEVQDVFERSFNLNQDVVTHQHILERLTFSNLQTLRQPNWLNDEVINAYIRLIVQSTNAVILNTFFYPELVKNSAWNKIKRIATKNKVTYKSGNFFVPMNINGTHWSFVEVNNETNKIIYYDSLATDDRDYFNYTKYFVDLMQNLQKDDGIAQENIKKYELINGETGFQQNGYDCGVFMLKGIHYRSSGINGLRLWIEQTDTQYYRYLIAFQLIQGKVEICQN</sequence>
<name>I7M397_TETTS</name>
<keyword evidence="2 7" id="KW-0645">Protease</keyword>
<evidence type="ECO:0000256" key="2">
    <source>
        <dbReference type="ARBA" id="ARBA00022670"/>
    </source>
</evidence>
<keyword evidence="8" id="KW-1185">Reference proteome</keyword>
<dbReference type="GO" id="GO:0016929">
    <property type="term" value="F:deSUMOylase activity"/>
    <property type="evidence" value="ECO:0007669"/>
    <property type="project" value="TreeGrafter"/>
</dbReference>
<feature type="region of interest" description="Disordered" evidence="5">
    <location>
        <begin position="31"/>
        <end position="77"/>
    </location>
</feature>
<evidence type="ECO:0000256" key="4">
    <source>
        <dbReference type="ARBA" id="ARBA00022807"/>
    </source>
</evidence>
<keyword evidence="4" id="KW-0788">Thiol protease</keyword>
<proteinExistence type="inferred from homology"/>
<dbReference type="GO" id="GO:0006508">
    <property type="term" value="P:proteolysis"/>
    <property type="evidence" value="ECO:0007669"/>
    <property type="project" value="UniProtKB-KW"/>
</dbReference>
<evidence type="ECO:0000313" key="7">
    <source>
        <dbReference type="EMBL" id="EAS02730.2"/>
    </source>
</evidence>
<organism evidence="7 8">
    <name type="scientific">Tetrahymena thermophila (strain SB210)</name>
    <dbReference type="NCBI Taxonomy" id="312017"/>
    <lineage>
        <taxon>Eukaryota</taxon>
        <taxon>Sar</taxon>
        <taxon>Alveolata</taxon>
        <taxon>Ciliophora</taxon>
        <taxon>Intramacronucleata</taxon>
        <taxon>Oligohymenophorea</taxon>
        <taxon>Hymenostomatida</taxon>
        <taxon>Tetrahymenina</taxon>
        <taxon>Tetrahymenidae</taxon>
        <taxon>Tetrahymena</taxon>
    </lineage>
</organism>
<accession>I7M397</accession>
<dbReference type="InterPro" id="IPR003653">
    <property type="entry name" value="Peptidase_C48_C"/>
</dbReference>
<reference evidence="8" key="1">
    <citation type="journal article" date="2006" name="PLoS Biol.">
        <title>Macronuclear genome sequence of the ciliate Tetrahymena thermophila, a model eukaryote.</title>
        <authorList>
            <person name="Eisen J.A."/>
            <person name="Coyne R.S."/>
            <person name="Wu M."/>
            <person name="Wu D."/>
            <person name="Thiagarajan M."/>
            <person name="Wortman J.R."/>
            <person name="Badger J.H."/>
            <person name="Ren Q."/>
            <person name="Amedeo P."/>
            <person name="Jones K.M."/>
            <person name="Tallon L.J."/>
            <person name="Delcher A.L."/>
            <person name="Salzberg S.L."/>
            <person name="Silva J.C."/>
            <person name="Haas B.J."/>
            <person name="Majoros W.H."/>
            <person name="Farzad M."/>
            <person name="Carlton J.M."/>
            <person name="Smith R.K. Jr."/>
            <person name="Garg J."/>
            <person name="Pearlman R.E."/>
            <person name="Karrer K.M."/>
            <person name="Sun L."/>
            <person name="Manning G."/>
            <person name="Elde N.C."/>
            <person name="Turkewitz A.P."/>
            <person name="Asai D.J."/>
            <person name="Wilkes D.E."/>
            <person name="Wang Y."/>
            <person name="Cai H."/>
            <person name="Collins K."/>
            <person name="Stewart B.A."/>
            <person name="Lee S.R."/>
            <person name="Wilamowska K."/>
            <person name="Weinberg Z."/>
            <person name="Ruzzo W.L."/>
            <person name="Wloga D."/>
            <person name="Gaertig J."/>
            <person name="Frankel J."/>
            <person name="Tsao C.-C."/>
            <person name="Gorovsky M.A."/>
            <person name="Keeling P.J."/>
            <person name="Waller R.F."/>
            <person name="Patron N.J."/>
            <person name="Cherry J.M."/>
            <person name="Stover N.A."/>
            <person name="Krieger C.J."/>
            <person name="del Toro C."/>
            <person name="Ryder H.F."/>
            <person name="Williamson S.C."/>
            <person name="Barbeau R.A."/>
            <person name="Hamilton E.P."/>
            <person name="Orias E."/>
        </authorList>
    </citation>
    <scope>NUCLEOTIDE SEQUENCE [LARGE SCALE GENOMIC DNA]</scope>
    <source>
        <strain evidence="8">SB210</strain>
    </source>
</reference>
<dbReference type="SUPFAM" id="SSF54001">
    <property type="entry name" value="Cysteine proteinases"/>
    <property type="match status" value="1"/>
</dbReference>
<dbReference type="RefSeq" id="XP_001022975.2">
    <property type="nucleotide sequence ID" value="XM_001022975.2"/>
</dbReference>
<evidence type="ECO:0000313" key="8">
    <source>
        <dbReference type="Proteomes" id="UP000009168"/>
    </source>
</evidence>
<dbReference type="AlphaFoldDB" id="I7M397"/>
<dbReference type="InParanoid" id="I7M397"/>